<dbReference type="Proteomes" id="UP001521222">
    <property type="component" value="Unassembled WGS sequence"/>
</dbReference>
<keyword evidence="2" id="KW-1185">Reference proteome</keyword>
<dbReference type="EMBL" id="JAKIXB020000053">
    <property type="protein sequence ID" value="KAL1591826.1"/>
    <property type="molecule type" value="Genomic_DNA"/>
</dbReference>
<evidence type="ECO:0000313" key="1">
    <source>
        <dbReference type="EMBL" id="KAL1591826.1"/>
    </source>
</evidence>
<accession>A0ABR3QI49</accession>
<name>A0ABR3QI49_9PLEO</name>
<proteinExistence type="predicted"/>
<reference evidence="1 2" key="1">
    <citation type="submission" date="2024-02" db="EMBL/GenBank/DDBJ databases">
        <title>De novo assembly and annotation of 12 fungi associated with fruit tree decline syndrome in Ontario, Canada.</title>
        <authorList>
            <person name="Sulman M."/>
            <person name="Ellouze W."/>
            <person name="Ilyukhin E."/>
        </authorList>
    </citation>
    <scope>NUCLEOTIDE SEQUENCE [LARGE SCALE GENOMIC DNA]</scope>
    <source>
        <strain evidence="1 2">M97-236</strain>
    </source>
</reference>
<sequence>MLLREAETYLDTMQAKYRLQSNIVTRESLPYEQLVKYTRELHDLRPKWTQARRRIVSTKELLIHTTEHADFTSLYDFKGRIVNESYFSKRISDLDARIARCDELEDQTKSLTSLIFSLATMRDTKKTIEETTAANALTMSVRRVTVLGFIYLPLNLASV</sequence>
<evidence type="ECO:0000313" key="2">
    <source>
        <dbReference type="Proteomes" id="UP001521222"/>
    </source>
</evidence>
<comment type="caution">
    <text evidence="1">The sequence shown here is derived from an EMBL/GenBank/DDBJ whole genome shotgun (WGS) entry which is preliminary data.</text>
</comment>
<gene>
    <name evidence="1" type="ORF">SLS59_010054</name>
</gene>
<protein>
    <submittedName>
        <fullName evidence="1">Uncharacterized protein</fullName>
    </submittedName>
</protein>
<organism evidence="1 2">
    <name type="scientific">Nothophoma quercina</name>
    <dbReference type="NCBI Taxonomy" id="749835"/>
    <lineage>
        <taxon>Eukaryota</taxon>
        <taxon>Fungi</taxon>
        <taxon>Dikarya</taxon>
        <taxon>Ascomycota</taxon>
        <taxon>Pezizomycotina</taxon>
        <taxon>Dothideomycetes</taxon>
        <taxon>Pleosporomycetidae</taxon>
        <taxon>Pleosporales</taxon>
        <taxon>Pleosporineae</taxon>
        <taxon>Didymellaceae</taxon>
        <taxon>Nothophoma</taxon>
    </lineage>
</organism>